<reference evidence="11 12" key="1">
    <citation type="journal article" date="2010" name="Nature">
        <title>Metabolic streamlining in an open-ocean nitrogen-fixing cyanobacterium.</title>
        <authorList>
            <person name="Tripp H.J."/>
            <person name="Bench S.R."/>
            <person name="Turk K.A."/>
            <person name="Foster R.A."/>
            <person name="Desany B.A."/>
            <person name="Niazi F."/>
            <person name="Affourtit J.P."/>
            <person name="Zehr J.P."/>
        </authorList>
    </citation>
    <scope>NUCLEOTIDE SEQUENCE [LARGE SCALE GENOMIC DNA]</scope>
    <source>
        <strain evidence="12">ALOHA</strain>
    </source>
</reference>
<feature type="domain" description="ABC transporter" evidence="9">
    <location>
        <begin position="445"/>
        <end position="653"/>
    </location>
</feature>
<dbReference type="GO" id="GO:0005886">
    <property type="term" value="C:plasma membrane"/>
    <property type="evidence" value="ECO:0007669"/>
    <property type="project" value="UniProtKB-SubCell"/>
</dbReference>
<evidence type="ECO:0000259" key="10">
    <source>
        <dbReference type="PROSITE" id="PS50929"/>
    </source>
</evidence>
<accession>D3ENL6</accession>
<dbReference type="Gene3D" id="1.20.1560.10">
    <property type="entry name" value="ABC transporter type 1, transmembrane domain"/>
    <property type="match status" value="1"/>
</dbReference>
<feature type="transmembrane region" description="Helical" evidence="8">
    <location>
        <begin position="338"/>
        <end position="358"/>
    </location>
</feature>
<keyword evidence="3 8" id="KW-0812">Transmembrane</keyword>
<keyword evidence="7 8" id="KW-0472">Membrane</keyword>
<dbReference type="InterPro" id="IPR050835">
    <property type="entry name" value="ABC_transporter_sub-D"/>
</dbReference>
<dbReference type="SUPFAM" id="SSF90123">
    <property type="entry name" value="ABC transporter transmembrane region"/>
    <property type="match status" value="1"/>
</dbReference>
<feature type="transmembrane region" description="Helical" evidence="8">
    <location>
        <begin position="117"/>
        <end position="136"/>
    </location>
</feature>
<dbReference type="GO" id="GO:0140359">
    <property type="term" value="F:ABC-type transporter activity"/>
    <property type="evidence" value="ECO:0007669"/>
    <property type="project" value="InterPro"/>
</dbReference>
<feature type="transmembrane region" description="Helical" evidence="8">
    <location>
        <begin position="88"/>
        <end position="105"/>
    </location>
</feature>
<keyword evidence="2" id="KW-0813">Transport</keyword>
<keyword evidence="6 8" id="KW-1133">Transmembrane helix</keyword>
<evidence type="ECO:0000256" key="1">
    <source>
        <dbReference type="ARBA" id="ARBA00004651"/>
    </source>
</evidence>
<feature type="transmembrane region" description="Helical" evidence="8">
    <location>
        <begin position="156"/>
        <end position="179"/>
    </location>
</feature>
<feature type="transmembrane region" description="Helical" evidence="8">
    <location>
        <begin position="239"/>
        <end position="258"/>
    </location>
</feature>
<dbReference type="Proteomes" id="UP000001405">
    <property type="component" value="Chromosome"/>
</dbReference>
<dbReference type="RefSeq" id="WP_012953731.1">
    <property type="nucleotide sequence ID" value="NC_013771.1"/>
</dbReference>
<feature type="transmembrane region" description="Helical" evidence="8">
    <location>
        <begin position="32"/>
        <end position="60"/>
    </location>
</feature>
<gene>
    <name evidence="11" type="ordered locus">UCYN_03250</name>
</gene>
<dbReference type="SUPFAM" id="SSF52540">
    <property type="entry name" value="P-loop containing nucleoside triphosphate hydrolases"/>
    <property type="match status" value="1"/>
</dbReference>
<dbReference type="GO" id="GO:0005524">
    <property type="term" value="F:ATP binding"/>
    <property type="evidence" value="ECO:0007669"/>
    <property type="project" value="UniProtKB-KW"/>
</dbReference>
<dbReference type="KEGG" id="cyu:UCYN_03250"/>
<dbReference type="InterPro" id="IPR017871">
    <property type="entry name" value="ABC_transporter-like_CS"/>
</dbReference>
<dbReference type="PROSITE" id="PS50893">
    <property type="entry name" value="ABC_TRANSPORTER_2"/>
    <property type="match status" value="1"/>
</dbReference>
<dbReference type="InterPro" id="IPR027417">
    <property type="entry name" value="P-loop_NTPase"/>
</dbReference>
<feature type="transmembrane region" description="Helical" evidence="8">
    <location>
        <begin position="264"/>
        <end position="287"/>
    </location>
</feature>
<dbReference type="HOGENOM" id="CLU_007587_6_0_3"/>
<keyword evidence="5" id="KW-0067">ATP-binding</keyword>
<dbReference type="CDD" id="cd03223">
    <property type="entry name" value="ABCD_peroxisomal_ALDP"/>
    <property type="match status" value="1"/>
</dbReference>
<evidence type="ECO:0000256" key="7">
    <source>
        <dbReference type="ARBA" id="ARBA00023136"/>
    </source>
</evidence>
<dbReference type="Pfam" id="PF00005">
    <property type="entry name" value="ABC_tran"/>
    <property type="match status" value="1"/>
</dbReference>
<dbReference type="InterPro" id="IPR003439">
    <property type="entry name" value="ABC_transporter-like_ATP-bd"/>
</dbReference>
<evidence type="ECO:0000313" key="12">
    <source>
        <dbReference type="Proteomes" id="UP000001405"/>
    </source>
</evidence>
<dbReference type="SMART" id="SM00382">
    <property type="entry name" value="AAA"/>
    <property type="match status" value="1"/>
</dbReference>
<dbReference type="InterPro" id="IPR003593">
    <property type="entry name" value="AAA+_ATPase"/>
</dbReference>
<protein>
    <submittedName>
        <fullName evidence="11">ABC-type uncharacterized transport system, permease and ATPase component</fullName>
    </submittedName>
</protein>
<comment type="subcellular location">
    <subcellularLocation>
        <location evidence="1">Cell membrane</location>
        <topology evidence="1">Multi-pass membrane protein</topology>
    </subcellularLocation>
</comment>
<dbReference type="OrthoDB" id="9810134at2"/>
<dbReference type="Pfam" id="PF06472">
    <property type="entry name" value="ABC_membrane_2"/>
    <property type="match status" value="1"/>
</dbReference>
<dbReference type="InterPro" id="IPR036640">
    <property type="entry name" value="ABC1_TM_sf"/>
</dbReference>
<dbReference type="EMBL" id="CP001842">
    <property type="protein sequence ID" value="ADB95066.1"/>
    <property type="molecule type" value="Genomic_DNA"/>
</dbReference>
<dbReference type="PANTHER" id="PTHR11384">
    <property type="entry name" value="ATP-BINDING CASSETTE, SUB-FAMILY D MEMBER"/>
    <property type="match status" value="1"/>
</dbReference>
<evidence type="ECO:0000259" key="9">
    <source>
        <dbReference type="PROSITE" id="PS50893"/>
    </source>
</evidence>
<evidence type="ECO:0000256" key="4">
    <source>
        <dbReference type="ARBA" id="ARBA00022741"/>
    </source>
</evidence>
<dbReference type="InterPro" id="IPR011527">
    <property type="entry name" value="ABC1_TM_dom"/>
</dbReference>
<name>D3ENL6_ATETH</name>
<proteinExistence type="predicted"/>
<dbReference type="PANTHER" id="PTHR11384:SF59">
    <property type="entry name" value="LYSOSOMAL COBALAMIN TRANSPORTER ABCD4"/>
    <property type="match status" value="1"/>
</dbReference>
<organism evidence="12">
    <name type="scientific">Atelocyanobacterium thalassa (isolate ALOHA)</name>
    <dbReference type="NCBI Taxonomy" id="1453429"/>
    <lineage>
        <taxon>Bacteria</taxon>
        <taxon>Bacillati</taxon>
        <taxon>Cyanobacteriota</taxon>
        <taxon>Cyanophyceae</taxon>
        <taxon>Oscillatoriophycideae</taxon>
        <taxon>Chroococcales</taxon>
        <taxon>Aphanothecaceae</taxon>
        <taxon>Candidatus Atelocyanobacterium</taxon>
        <taxon>Candidatus Atelocyanobacterium thalassae</taxon>
    </lineage>
</organism>
<dbReference type="PROSITE" id="PS00211">
    <property type="entry name" value="ABC_TRANSPORTER_1"/>
    <property type="match status" value="1"/>
</dbReference>
<evidence type="ECO:0000313" key="11">
    <source>
        <dbReference type="EMBL" id="ADB95066.1"/>
    </source>
</evidence>
<evidence type="ECO:0000256" key="3">
    <source>
        <dbReference type="ARBA" id="ARBA00022692"/>
    </source>
</evidence>
<evidence type="ECO:0000256" key="8">
    <source>
        <dbReference type="SAM" id="Phobius"/>
    </source>
</evidence>
<sequence length="655" mass="75879">MPKIRLKFNQKLISYFFETAQPYFFPINNNQIWVFCTLLVTLIVMVISLTFFMTIGATLLTNTVFANFSNVITNSFVNKINNILDSNIVSYVAIILLISNLIFLSQFSKISKKWKQWFLLGSLLFLLLVVNGLRLIMSYVFRFIDTALTEKNADVFWQFMIVYGLVLISAVPIIVTYRYTRKKLGLMWREWLTESFLSRYFSYRTYYKLNSESIGKEVDNPDQRITQDIKSFTTVTLDFLLDFFNSILTLISFSYILYTISERLTYGLLIYAIFGTVVVLIAGNRLIKINYAQLRLEANFRYSILRIRDYAESIAFYRGEFLENKQVAKKLKKVVKNFNLLIIWQSVINLFQLGYNYFTRLIPYIMIAPLYLKGELDFGSIAQATVAFSQVLEALSLITNRIPEITRFAASINRLGEFYESMNPKLLNEEKLSNNLIHIEKFPFIVLQNVSLYPPNSQRKLVKNITIRVDRSNNLLIMGTSGTGKSSLLRAIAGLWSSGDGTIFRPSPKEILFLPQHPYMISGSLKEQLLYPDVGKYITQSQLNEILTAVDLQSLRNRFQDFDIKENWSSLLSLGEQQRIAFARILITKPRYVILDEATSALDEENEESLYYSLSTSETSYISVGHRPTLTKYHQQILTIMDKGDWELEIHKVHN</sequence>
<dbReference type="Gene3D" id="3.40.50.300">
    <property type="entry name" value="P-loop containing nucleotide triphosphate hydrolases"/>
    <property type="match status" value="1"/>
</dbReference>
<evidence type="ECO:0000256" key="6">
    <source>
        <dbReference type="ARBA" id="ARBA00022989"/>
    </source>
</evidence>
<evidence type="ECO:0000256" key="2">
    <source>
        <dbReference type="ARBA" id="ARBA00022448"/>
    </source>
</evidence>
<feature type="domain" description="ABC transmembrane type-1" evidence="10">
    <location>
        <begin position="123"/>
        <end position="407"/>
    </location>
</feature>
<keyword evidence="4" id="KW-0547">Nucleotide-binding</keyword>
<dbReference type="STRING" id="1453429.UCYN_03250"/>
<keyword evidence="12" id="KW-1185">Reference proteome</keyword>
<dbReference type="PATRIC" id="fig|713887.8.peg.304"/>
<dbReference type="AlphaFoldDB" id="D3ENL6"/>
<dbReference type="PROSITE" id="PS50929">
    <property type="entry name" value="ABC_TM1F"/>
    <property type="match status" value="1"/>
</dbReference>
<evidence type="ECO:0000256" key="5">
    <source>
        <dbReference type="ARBA" id="ARBA00022840"/>
    </source>
</evidence>
<dbReference type="GO" id="GO:0016887">
    <property type="term" value="F:ATP hydrolysis activity"/>
    <property type="evidence" value="ECO:0007669"/>
    <property type="project" value="InterPro"/>
</dbReference>